<dbReference type="SUPFAM" id="SSF51905">
    <property type="entry name" value="FAD/NAD(P)-binding domain"/>
    <property type="match status" value="1"/>
</dbReference>
<dbReference type="AlphaFoldDB" id="A0A2J5I9R3"/>
<evidence type="ECO:0000256" key="2">
    <source>
        <dbReference type="ARBA" id="ARBA00023033"/>
    </source>
</evidence>
<evidence type="ECO:0000313" key="4">
    <source>
        <dbReference type="Proteomes" id="UP000235023"/>
    </source>
</evidence>
<dbReference type="Gene3D" id="3.50.50.60">
    <property type="entry name" value="FAD/NAD(P)-binding domain"/>
    <property type="match status" value="2"/>
</dbReference>
<proteinExistence type="predicted"/>
<keyword evidence="4" id="KW-1185">Reference proteome</keyword>
<dbReference type="Pfam" id="PF13738">
    <property type="entry name" value="Pyr_redox_3"/>
    <property type="match status" value="1"/>
</dbReference>
<reference evidence="4" key="1">
    <citation type="submission" date="2017-12" db="EMBL/GenBank/DDBJ databases">
        <authorList>
            <consortium name="DOE Joint Genome Institute"/>
            <person name="Mondo S.J."/>
            <person name="Kjaerbolling I."/>
            <person name="Vesth T.C."/>
            <person name="Frisvad J.C."/>
            <person name="Nybo J.L."/>
            <person name="Theobald S."/>
            <person name="Kuo A."/>
            <person name="Bowyer P."/>
            <person name="Matsuda Y."/>
            <person name="Lyhne E.K."/>
            <person name="Kogle M.E."/>
            <person name="Clum A."/>
            <person name="Lipzen A."/>
            <person name="Salamov A."/>
            <person name="Ngan C.Y."/>
            <person name="Daum C."/>
            <person name="Chiniquy J."/>
            <person name="Barry K."/>
            <person name="LaButti K."/>
            <person name="Haridas S."/>
            <person name="Simmons B.A."/>
            <person name="Magnuson J.K."/>
            <person name="Mortensen U.H."/>
            <person name="Larsen T.O."/>
            <person name="Grigoriev I.V."/>
            <person name="Baker S.E."/>
            <person name="Andersen M.R."/>
            <person name="Nordberg H.P."/>
            <person name="Cantor M.N."/>
            <person name="Hua S.X."/>
        </authorList>
    </citation>
    <scope>NUCLEOTIDE SEQUENCE [LARGE SCALE GENOMIC DNA]</scope>
    <source>
        <strain evidence="4">IBT 19404</strain>
    </source>
</reference>
<dbReference type="PANTHER" id="PTHR43872:SF1">
    <property type="entry name" value="MONOOXYGENASE, PUTATIVE (AFU_ORTHOLOGUE AFUA_8G02570)-RELATED"/>
    <property type="match status" value="1"/>
</dbReference>
<keyword evidence="2" id="KW-0560">Oxidoreductase</keyword>
<sequence length="488" mass="54078">MGPATYYDIVIIGAGIAGINTAYRVQTTLPHHSYVILEARPVPGGTWDLFRYPGVRADSDIHTYGFQWYPYPREQTMPDGRALFEYINDAARAFSIDSHIVFNHRVMKSNWSSQDKMWTLETAVGHGERRRFHSPFVVFATGYFDYHRPPSVEIPGLSTYCGTVVHPQFWPPDLEYSGKKVAVIGSGATAISLVPKLAETAAAVTVIQRSPSYIVSVPSSGSNSTWTARLLPAALSRKLKYYGWLVVILASQYLCLRFPRLAKAFILKLVDQQLPDHISMDPHFIPKYNVWDQRLLACPDGDFFQSLRGGRATIETAHIQGITDRDIVLDSGRVVNADIVVTATGLSLQIGGGTQLAVDGHPCDLSQKFVWKGVMLQDIPNAFFALGYLTNASWTLGVDVSALLICRLIKHMEKGGGTTLACTPRMRGSSGLPRRLWDLKSTYVVAADDSLPKAGSVSPWRPRSNYILDYLDARYGSFGECMEFTEGV</sequence>
<comment type="cofactor">
    <cofactor evidence="1">
        <name>FAD</name>
        <dbReference type="ChEBI" id="CHEBI:57692"/>
    </cofactor>
</comment>
<organism evidence="3 4">
    <name type="scientific">Aspergillus taichungensis</name>
    <dbReference type="NCBI Taxonomy" id="482145"/>
    <lineage>
        <taxon>Eukaryota</taxon>
        <taxon>Fungi</taxon>
        <taxon>Dikarya</taxon>
        <taxon>Ascomycota</taxon>
        <taxon>Pezizomycotina</taxon>
        <taxon>Eurotiomycetes</taxon>
        <taxon>Eurotiomycetidae</taxon>
        <taxon>Eurotiales</taxon>
        <taxon>Aspergillaceae</taxon>
        <taxon>Aspergillus</taxon>
        <taxon>Aspergillus subgen. Circumdati</taxon>
    </lineage>
</organism>
<dbReference type="InterPro" id="IPR036188">
    <property type="entry name" value="FAD/NAD-bd_sf"/>
</dbReference>
<evidence type="ECO:0000256" key="1">
    <source>
        <dbReference type="ARBA" id="ARBA00001974"/>
    </source>
</evidence>
<accession>A0A2J5I9R3</accession>
<dbReference type="PRINTS" id="PR00411">
    <property type="entry name" value="PNDRDTASEI"/>
</dbReference>
<gene>
    <name evidence="3" type="ORF">BDW42DRAFT_198324</name>
</gene>
<dbReference type="EMBL" id="KZ559496">
    <property type="protein sequence ID" value="PLN86835.1"/>
    <property type="molecule type" value="Genomic_DNA"/>
</dbReference>
<dbReference type="PANTHER" id="PTHR43872">
    <property type="entry name" value="MONOOXYGENASE, PUTATIVE (AFU_ORTHOLOGUE AFUA_8G02570)-RELATED"/>
    <property type="match status" value="1"/>
</dbReference>
<keyword evidence="2" id="KW-0503">Monooxygenase</keyword>
<dbReference type="InterPro" id="IPR051820">
    <property type="entry name" value="FAD-binding_MO"/>
</dbReference>
<name>A0A2J5I9R3_9EURO</name>
<dbReference type="Proteomes" id="UP000235023">
    <property type="component" value="Unassembled WGS sequence"/>
</dbReference>
<dbReference type="OrthoDB" id="66881at2759"/>
<evidence type="ECO:0000313" key="3">
    <source>
        <dbReference type="EMBL" id="PLN86835.1"/>
    </source>
</evidence>
<protein>
    <submittedName>
        <fullName evidence="3">Putative flavo protein</fullName>
    </submittedName>
</protein>
<dbReference type="GO" id="GO:0004497">
    <property type="term" value="F:monooxygenase activity"/>
    <property type="evidence" value="ECO:0007669"/>
    <property type="project" value="UniProtKB-KW"/>
</dbReference>